<protein>
    <recommendedName>
        <fullName evidence="7">Transmembrane 9 superfamily member</fullName>
    </recommendedName>
</protein>
<gene>
    <name evidence="9" type="ORF">Esi_0009_0179</name>
</gene>
<dbReference type="STRING" id="2880.D8LTU6"/>
<feature type="compositionally biased region" description="Gly residues" evidence="8">
    <location>
        <begin position="50"/>
        <end position="63"/>
    </location>
</feature>
<dbReference type="AlphaFoldDB" id="D8LTU6"/>
<evidence type="ECO:0000256" key="8">
    <source>
        <dbReference type="SAM" id="MobiDB-lite"/>
    </source>
</evidence>
<reference evidence="9 10" key="1">
    <citation type="journal article" date="2010" name="Nature">
        <title>The Ectocarpus genome and the independent evolution of multicellularity in brown algae.</title>
        <authorList>
            <person name="Cock J.M."/>
            <person name="Sterck L."/>
            <person name="Rouze P."/>
            <person name="Scornet D."/>
            <person name="Allen A.E."/>
            <person name="Amoutzias G."/>
            <person name="Anthouard V."/>
            <person name="Artiguenave F."/>
            <person name="Aury J.M."/>
            <person name="Badger J.H."/>
            <person name="Beszteri B."/>
            <person name="Billiau K."/>
            <person name="Bonnet E."/>
            <person name="Bothwell J.H."/>
            <person name="Bowler C."/>
            <person name="Boyen C."/>
            <person name="Brownlee C."/>
            <person name="Carrano C.J."/>
            <person name="Charrier B."/>
            <person name="Cho G.Y."/>
            <person name="Coelho S.M."/>
            <person name="Collen J."/>
            <person name="Corre E."/>
            <person name="Da Silva C."/>
            <person name="Delage L."/>
            <person name="Delaroque N."/>
            <person name="Dittami S.M."/>
            <person name="Doulbeau S."/>
            <person name="Elias M."/>
            <person name="Farnham G."/>
            <person name="Gachon C.M."/>
            <person name="Gschloessl B."/>
            <person name="Heesch S."/>
            <person name="Jabbari K."/>
            <person name="Jubin C."/>
            <person name="Kawai H."/>
            <person name="Kimura K."/>
            <person name="Kloareg B."/>
            <person name="Kupper F.C."/>
            <person name="Lang D."/>
            <person name="Le Bail A."/>
            <person name="Leblanc C."/>
            <person name="Lerouge P."/>
            <person name="Lohr M."/>
            <person name="Lopez P.J."/>
            <person name="Martens C."/>
            <person name="Maumus F."/>
            <person name="Michel G."/>
            <person name="Miranda-Saavedra D."/>
            <person name="Morales J."/>
            <person name="Moreau H."/>
            <person name="Motomura T."/>
            <person name="Nagasato C."/>
            <person name="Napoli C.A."/>
            <person name="Nelson D.R."/>
            <person name="Nyvall-Collen P."/>
            <person name="Peters A.F."/>
            <person name="Pommier C."/>
            <person name="Potin P."/>
            <person name="Poulain J."/>
            <person name="Quesneville H."/>
            <person name="Read B."/>
            <person name="Rensing S.A."/>
            <person name="Ritter A."/>
            <person name="Rousvoal S."/>
            <person name="Samanta M."/>
            <person name="Samson G."/>
            <person name="Schroeder D.C."/>
            <person name="Segurens B."/>
            <person name="Strittmatter M."/>
            <person name="Tonon T."/>
            <person name="Tregear J.W."/>
            <person name="Valentin K."/>
            <person name="von Dassow P."/>
            <person name="Yamagishi T."/>
            <person name="Van de Peer Y."/>
            <person name="Wincker P."/>
        </authorList>
    </citation>
    <scope>NUCLEOTIDE SEQUENCE [LARGE SCALE GENOMIC DNA]</scope>
    <source>
        <strain evidence="10">Ec32 / CCAP1310/4</strain>
    </source>
</reference>
<keyword evidence="10" id="KW-1185">Reference proteome</keyword>
<dbReference type="PANTHER" id="PTHR10766:SF177">
    <property type="entry name" value="TRANSMEMBRANE 9 SUPERFAMILY MEMBER 1"/>
    <property type="match status" value="1"/>
</dbReference>
<organism evidence="9 10">
    <name type="scientific">Ectocarpus siliculosus</name>
    <name type="common">Brown alga</name>
    <name type="synonym">Conferva siliculosa</name>
    <dbReference type="NCBI Taxonomy" id="2880"/>
    <lineage>
        <taxon>Eukaryota</taxon>
        <taxon>Sar</taxon>
        <taxon>Stramenopiles</taxon>
        <taxon>Ochrophyta</taxon>
        <taxon>PX clade</taxon>
        <taxon>Phaeophyceae</taxon>
        <taxon>Ectocarpales</taxon>
        <taxon>Ectocarpaceae</taxon>
        <taxon>Ectocarpus</taxon>
    </lineage>
</organism>
<feature type="transmembrane region" description="Helical" evidence="7">
    <location>
        <begin position="599"/>
        <end position="618"/>
    </location>
</feature>
<feature type="transmembrane region" description="Helical" evidence="7">
    <location>
        <begin position="368"/>
        <end position="395"/>
    </location>
</feature>
<keyword evidence="4" id="KW-0732">Signal</keyword>
<dbReference type="EMBL" id="FN649137">
    <property type="protein sequence ID" value="CBN73993.1"/>
    <property type="molecule type" value="Genomic_DNA"/>
</dbReference>
<feature type="transmembrane region" description="Helical" evidence="7">
    <location>
        <begin position="560"/>
        <end position="587"/>
    </location>
</feature>
<dbReference type="InterPro" id="IPR004240">
    <property type="entry name" value="EMP70"/>
</dbReference>
<dbReference type="InParanoid" id="D8LTU6"/>
<dbReference type="GO" id="GO:0072657">
    <property type="term" value="P:protein localization to membrane"/>
    <property type="evidence" value="ECO:0007669"/>
    <property type="project" value="TreeGrafter"/>
</dbReference>
<evidence type="ECO:0000256" key="5">
    <source>
        <dbReference type="ARBA" id="ARBA00022989"/>
    </source>
</evidence>
<proteinExistence type="inferred from homology"/>
<dbReference type="eggNOG" id="KOG1277">
    <property type="taxonomic scope" value="Eukaryota"/>
</dbReference>
<dbReference type="PANTHER" id="PTHR10766">
    <property type="entry name" value="TRANSMEMBRANE 9 SUPERFAMILY PROTEIN"/>
    <property type="match status" value="1"/>
</dbReference>
<dbReference type="OMA" id="LEVHWLS"/>
<sequence length="669" mass="74558">MNREKERHTALANSSDERGVSRSASSAWRRRRSGGRPSSPLRVITASSAGGKGMGRPGTGRGGGLAGSSLMRFAVAVVAAAVLLAAGPCEATTKPYSSRDDVPVIANNVFPYNNPAETYKYYSLPFCRPEISERERQRFGEMLVGDRKVSTDYKLSFGVNMSIMRLCKPTLFPDDLRQLSEAIKEGYYFEFFVDDLPVEGPIGQVTGHDIHVPLGLLQSAGTVELYKHINFVIGYNGDRIVSVTTNPHEPESDQPPYVDISNTDSEIEVEFTYSVVWKAEDTPFSARMDKLAGGGFLPETFEIHWLSIINSFVLVVILTVFLGIILLRILKNDLTRYMDGDEDDIGEEESGWKLIHGDVFRFPSHVNLFAALTGAGAQLCVVTISLLLCALLGVFRPTKRGSILTCILVLYSLTAWVSGLVSARLYRQLGGGKWVWNAITSSLVFPLPLLGVFSVVNTIAISQSSTAALPFYPVMVIVAMFVFIVFPMTVIGAIIGRNTTSDFQAPCRTTRVPRQVPKDVPWYRRDASQMVMSGFLPFSAIYIELHYIFASVWGHQIYTLFGILILAFLLLLVVCSFITVSLIYFQLGREDHRWWWRSFFSGGSTGLFVYAYSFFYFFNRSQMDGLLQSSFYFGYMAVISYAFFIMLGFVGFVSSLTFVKHIYSVLKCD</sequence>
<keyword evidence="6 7" id="KW-0472">Membrane</keyword>
<feature type="transmembrane region" description="Helical" evidence="7">
    <location>
        <begin position="305"/>
        <end position="330"/>
    </location>
</feature>
<dbReference type="GO" id="GO:0016020">
    <property type="term" value="C:membrane"/>
    <property type="evidence" value="ECO:0007669"/>
    <property type="project" value="UniProtKB-SubCell"/>
</dbReference>
<evidence type="ECO:0000256" key="4">
    <source>
        <dbReference type="ARBA" id="ARBA00022729"/>
    </source>
</evidence>
<comment type="subcellular location">
    <subcellularLocation>
        <location evidence="1">Membrane</location>
        <topology evidence="1">Multi-pass membrane protein</topology>
    </subcellularLocation>
</comment>
<comment type="similarity">
    <text evidence="2 7">Belongs to the nonaspanin (TM9SF) (TC 9.A.2) family.</text>
</comment>
<feature type="compositionally biased region" description="Basic and acidic residues" evidence="8">
    <location>
        <begin position="1"/>
        <end position="20"/>
    </location>
</feature>
<feature type="region of interest" description="Disordered" evidence="8">
    <location>
        <begin position="1"/>
        <end position="63"/>
    </location>
</feature>
<accession>D8LTU6</accession>
<feature type="transmembrane region" description="Helical" evidence="7">
    <location>
        <begin position="638"/>
        <end position="659"/>
    </location>
</feature>
<dbReference type="Proteomes" id="UP000002630">
    <property type="component" value="Linkage Group LG07"/>
</dbReference>
<feature type="transmembrane region" description="Helical" evidence="7">
    <location>
        <begin position="534"/>
        <end position="554"/>
    </location>
</feature>
<evidence type="ECO:0000313" key="10">
    <source>
        <dbReference type="Proteomes" id="UP000002630"/>
    </source>
</evidence>
<name>D8LTU6_ECTSI</name>
<feature type="transmembrane region" description="Helical" evidence="7">
    <location>
        <begin position="434"/>
        <end position="459"/>
    </location>
</feature>
<feature type="transmembrane region" description="Helical" evidence="7">
    <location>
        <begin position="401"/>
        <end position="422"/>
    </location>
</feature>
<evidence type="ECO:0000313" key="9">
    <source>
        <dbReference type="EMBL" id="CBN73993.1"/>
    </source>
</evidence>
<evidence type="ECO:0000256" key="1">
    <source>
        <dbReference type="ARBA" id="ARBA00004141"/>
    </source>
</evidence>
<dbReference type="OrthoDB" id="1666796at2759"/>
<evidence type="ECO:0000256" key="3">
    <source>
        <dbReference type="ARBA" id="ARBA00022692"/>
    </source>
</evidence>
<dbReference type="Pfam" id="PF02990">
    <property type="entry name" value="EMP70"/>
    <property type="match status" value="1"/>
</dbReference>
<feature type="transmembrane region" description="Helical" evidence="7">
    <location>
        <begin position="471"/>
        <end position="495"/>
    </location>
</feature>
<keyword evidence="3 7" id="KW-0812">Transmembrane</keyword>
<evidence type="ECO:0000256" key="6">
    <source>
        <dbReference type="ARBA" id="ARBA00023136"/>
    </source>
</evidence>
<evidence type="ECO:0000256" key="7">
    <source>
        <dbReference type="RuleBase" id="RU363079"/>
    </source>
</evidence>
<dbReference type="EMBL" id="FN649732">
    <property type="protein sequence ID" value="CBN73993.1"/>
    <property type="molecule type" value="Genomic_DNA"/>
</dbReference>
<evidence type="ECO:0000256" key="2">
    <source>
        <dbReference type="ARBA" id="ARBA00005227"/>
    </source>
</evidence>
<keyword evidence="5 7" id="KW-1133">Transmembrane helix</keyword>